<dbReference type="PROSITE" id="PS01094">
    <property type="entry name" value="UPF0076"/>
    <property type="match status" value="1"/>
</dbReference>
<proteinExistence type="inferred from homology"/>
<dbReference type="Gene3D" id="3.30.1330.40">
    <property type="entry name" value="RutC-like"/>
    <property type="match status" value="1"/>
</dbReference>
<name>A0A1R1YT05_9FUNG</name>
<gene>
    <name evidence="2" type="ORF">AYI69_g438</name>
</gene>
<dbReference type="PANTHER" id="PTHR11803">
    <property type="entry name" value="2-IMINOBUTANOATE/2-IMINOPROPANOATE DEAMINASE RIDA"/>
    <property type="match status" value="1"/>
</dbReference>
<comment type="caution">
    <text evidence="2">The sequence shown here is derived from an EMBL/GenBank/DDBJ whole genome shotgun (WGS) entry which is preliminary data.</text>
</comment>
<dbReference type="CDD" id="cd00448">
    <property type="entry name" value="YjgF_YER057c_UK114_family"/>
    <property type="match status" value="1"/>
</dbReference>
<dbReference type="GO" id="GO:0019239">
    <property type="term" value="F:deaminase activity"/>
    <property type="evidence" value="ECO:0007669"/>
    <property type="project" value="TreeGrafter"/>
</dbReference>
<dbReference type="InterPro" id="IPR006175">
    <property type="entry name" value="YjgF/YER057c/UK114"/>
</dbReference>
<dbReference type="AlphaFoldDB" id="A0A1R1YT05"/>
<dbReference type="PANTHER" id="PTHR11803:SF58">
    <property type="entry name" value="PROTEIN HMF1-RELATED"/>
    <property type="match status" value="1"/>
</dbReference>
<organism evidence="2 3">
    <name type="scientific">Smittium culicis</name>
    <dbReference type="NCBI Taxonomy" id="133412"/>
    <lineage>
        <taxon>Eukaryota</taxon>
        <taxon>Fungi</taxon>
        <taxon>Fungi incertae sedis</taxon>
        <taxon>Zoopagomycota</taxon>
        <taxon>Kickxellomycotina</taxon>
        <taxon>Harpellomycetes</taxon>
        <taxon>Harpellales</taxon>
        <taxon>Legeriomycetaceae</taxon>
        <taxon>Smittium</taxon>
    </lineage>
</organism>
<protein>
    <submittedName>
        <fullName evidence="2">2-iminobutanoate/2-iminopropanoate deaminase</fullName>
    </submittedName>
</protein>
<sequence>MFRAITKYSALLHSQAPLARLAATSFTSRPYTAPKNTAHDAIFVPNSLPAIGPYSKATKLGNLIFTSGQLPLDPATNMIIGTTIEQQTRVALNNLQAVLISSGSDLSKVLKTTVYLNDIQDYAAMNDVYASFFSSPFPARSAFQVARLPKNAKLEIECIAYS</sequence>
<evidence type="ECO:0000313" key="2">
    <source>
        <dbReference type="EMBL" id="OMJ30029.1"/>
    </source>
</evidence>
<reference evidence="3" key="1">
    <citation type="submission" date="2017-01" db="EMBL/GenBank/DDBJ databases">
        <authorList>
            <person name="Wang Y."/>
            <person name="White M."/>
            <person name="Kvist S."/>
            <person name="Moncalvo J.-M."/>
        </authorList>
    </citation>
    <scope>NUCLEOTIDE SEQUENCE [LARGE SCALE GENOMIC DNA]</scope>
    <source>
        <strain evidence="3">ID-206-W2</strain>
    </source>
</reference>
<evidence type="ECO:0000256" key="1">
    <source>
        <dbReference type="ARBA" id="ARBA00010552"/>
    </source>
</evidence>
<dbReference type="EMBL" id="LSSM01000102">
    <property type="protein sequence ID" value="OMJ30029.1"/>
    <property type="molecule type" value="Genomic_DNA"/>
</dbReference>
<comment type="similarity">
    <text evidence="1">Belongs to the RutC family.</text>
</comment>
<dbReference type="OrthoDB" id="309640at2759"/>
<accession>A0A1R1YT05</accession>
<dbReference type="Proteomes" id="UP000187429">
    <property type="component" value="Unassembled WGS sequence"/>
</dbReference>
<keyword evidence="3" id="KW-1185">Reference proteome</keyword>
<dbReference type="Pfam" id="PF01042">
    <property type="entry name" value="Ribonuc_L-PSP"/>
    <property type="match status" value="1"/>
</dbReference>
<dbReference type="InterPro" id="IPR035959">
    <property type="entry name" value="RutC-like_sf"/>
</dbReference>
<dbReference type="SUPFAM" id="SSF55298">
    <property type="entry name" value="YjgF-like"/>
    <property type="match status" value="1"/>
</dbReference>
<evidence type="ECO:0000313" key="3">
    <source>
        <dbReference type="Proteomes" id="UP000187429"/>
    </source>
</evidence>
<dbReference type="InterPro" id="IPR006056">
    <property type="entry name" value="RidA"/>
</dbReference>
<dbReference type="InterPro" id="IPR019897">
    <property type="entry name" value="RidA_CS"/>
</dbReference>
<dbReference type="NCBIfam" id="TIGR00004">
    <property type="entry name" value="Rid family detoxifying hydrolase"/>
    <property type="match status" value="1"/>
</dbReference>
<dbReference type="GO" id="GO:0005829">
    <property type="term" value="C:cytosol"/>
    <property type="evidence" value="ECO:0007669"/>
    <property type="project" value="TreeGrafter"/>
</dbReference>
<dbReference type="FunFam" id="3.30.1330.40:FF:000001">
    <property type="entry name" value="L-PSP family endoribonuclease"/>
    <property type="match status" value="1"/>
</dbReference>